<dbReference type="PANTHER" id="PTHR43762:SF1">
    <property type="entry name" value="D-ARABINONO-1,4-LACTONE OXIDASE"/>
    <property type="match status" value="1"/>
</dbReference>
<dbReference type="Pfam" id="PF01565">
    <property type="entry name" value="FAD_binding_4"/>
    <property type="match status" value="1"/>
</dbReference>
<keyword evidence="9 13" id="KW-0274">FAD</keyword>
<dbReference type="Gene3D" id="1.10.45.10">
    <property type="entry name" value="Vanillyl-alcohol Oxidase, Chain A, domain 4"/>
    <property type="match status" value="1"/>
</dbReference>
<evidence type="ECO:0000256" key="3">
    <source>
        <dbReference type="ARBA" id="ARBA00005083"/>
    </source>
</evidence>
<evidence type="ECO:0000256" key="6">
    <source>
        <dbReference type="ARBA" id="ARBA00013136"/>
    </source>
</evidence>
<dbReference type="GO" id="GO:0003885">
    <property type="term" value="F:D-arabinono-1,4-lactone oxidase activity"/>
    <property type="evidence" value="ECO:0007669"/>
    <property type="project" value="UniProtKB-UniRule"/>
</dbReference>
<keyword evidence="16" id="KW-1185">Reference proteome</keyword>
<comment type="pathway">
    <text evidence="4">Cofactor biosynthesis; L-ascorbate biosynthesis.</text>
</comment>
<dbReference type="GO" id="GO:0019853">
    <property type="term" value="P:L-ascorbic acid biosynthetic process"/>
    <property type="evidence" value="ECO:0007669"/>
    <property type="project" value="UniProtKB-KW"/>
</dbReference>
<dbReference type="Gene3D" id="3.30.70.2520">
    <property type="match status" value="1"/>
</dbReference>
<evidence type="ECO:0000256" key="4">
    <source>
        <dbReference type="ARBA" id="ARBA00005147"/>
    </source>
</evidence>
<organism evidence="15 16">
    <name type="scientific">Coemansia asiatica</name>
    <dbReference type="NCBI Taxonomy" id="1052880"/>
    <lineage>
        <taxon>Eukaryota</taxon>
        <taxon>Fungi</taxon>
        <taxon>Fungi incertae sedis</taxon>
        <taxon>Zoopagomycota</taxon>
        <taxon>Kickxellomycotina</taxon>
        <taxon>Kickxellomycetes</taxon>
        <taxon>Kickxellales</taxon>
        <taxon>Kickxellaceae</taxon>
        <taxon>Coemansia</taxon>
    </lineage>
</organism>
<reference evidence="15" key="1">
    <citation type="submission" date="2022-07" db="EMBL/GenBank/DDBJ databases">
        <title>Phylogenomic reconstructions and comparative analyses of Kickxellomycotina fungi.</title>
        <authorList>
            <person name="Reynolds N.K."/>
            <person name="Stajich J.E."/>
            <person name="Barry K."/>
            <person name="Grigoriev I.V."/>
            <person name="Crous P."/>
            <person name="Smith M.E."/>
        </authorList>
    </citation>
    <scope>NUCLEOTIDE SEQUENCE</scope>
    <source>
        <strain evidence="15">NBRC 105413</strain>
    </source>
</reference>
<evidence type="ECO:0000313" key="16">
    <source>
        <dbReference type="Proteomes" id="UP001145021"/>
    </source>
</evidence>
<evidence type="ECO:0000256" key="13">
    <source>
        <dbReference type="RuleBase" id="RU367158"/>
    </source>
</evidence>
<evidence type="ECO:0000256" key="5">
    <source>
        <dbReference type="ARBA" id="ARBA00005466"/>
    </source>
</evidence>
<dbReference type="InterPro" id="IPR016169">
    <property type="entry name" value="FAD-bd_PCMH_sub2"/>
</dbReference>
<comment type="pathway">
    <text evidence="3 13">Cofactor biosynthesis; D-erythroascorbate biosynthesis; dehydro-D-arabinono-1,4-lactone from D-arabinose: step 2/2.</text>
</comment>
<dbReference type="InterPro" id="IPR006093">
    <property type="entry name" value="Oxy_OxRdtase_FAD_BS"/>
</dbReference>
<dbReference type="GO" id="GO:0071949">
    <property type="term" value="F:FAD binding"/>
    <property type="evidence" value="ECO:0007669"/>
    <property type="project" value="UniProtKB-UniRule"/>
</dbReference>
<proteinExistence type="inferred from homology"/>
<gene>
    <name evidence="15" type="primary">ALO1</name>
    <name evidence="15" type="ORF">LPJ64_005547</name>
</gene>
<keyword evidence="13" id="KW-0496">Mitochondrion</keyword>
<comment type="similarity">
    <text evidence="5 13">Belongs to the oxygen-dependent FAD-linked oxidoreductase family.</text>
</comment>
<evidence type="ECO:0000256" key="10">
    <source>
        <dbReference type="ARBA" id="ARBA00023002"/>
    </source>
</evidence>
<evidence type="ECO:0000256" key="1">
    <source>
        <dbReference type="ARBA" id="ARBA00001974"/>
    </source>
</evidence>
<evidence type="ECO:0000313" key="15">
    <source>
        <dbReference type="EMBL" id="KAJ1642627.1"/>
    </source>
</evidence>
<comment type="catalytic activity">
    <reaction evidence="13">
        <text>D-arabinono-1,4-lactone + O2 = dehydro-D-arabinono-1,4-lactone + H2O2 + H(+)</text>
        <dbReference type="Rhea" id="RHEA:23756"/>
        <dbReference type="ChEBI" id="CHEBI:15378"/>
        <dbReference type="ChEBI" id="CHEBI:15379"/>
        <dbReference type="ChEBI" id="CHEBI:16240"/>
        <dbReference type="ChEBI" id="CHEBI:16292"/>
        <dbReference type="ChEBI" id="CHEBI:58277"/>
        <dbReference type="EC" id="1.1.3.37"/>
    </reaction>
</comment>
<evidence type="ECO:0000256" key="2">
    <source>
        <dbReference type="ARBA" id="ARBA00004370"/>
    </source>
</evidence>
<dbReference type="Proteomes" id="UP001145021">
    <property type="component" value="Unassembled WGS sequence"/>
</dbReference>
<dbReference type="InterPro" id="IPR010031">
    <property type="entry name" value="FAD_lactone_oxidase-like"/>
</dbReference>
<dbReference type="NCBIfam" id="TIGR01679">
    <property type="entry name" value="bact_FAD_ox"/>
    <property type="match status" value="1"/>
</dbReference>
<dbReference type="SUPFAM" id="SSF56176">
    <property type="entry name" value="FAD-binding/transporter-associated domain-like"/>
    <property type="match status" value="1"/>
</dbReference>
<keyword evidence="11" id="KW-0472">Membrane</keyword>
<evidence type="ECO:0000259" key="14">
    <source>
        <dbReference type="PROSITE" id="PS51387"/>
    </source>
</evidence>
<accession>A0A9W7XH09</accession>
<dbReference type="AlphaFoldDB" id="A0A9W7XH09"/>
<comment type="cofactor">
    <cofactor evidence="1 13">
        <name>FAD</name>
        <dbReference type="ChEBI" id="CHEBI:57692"/>
    </cofactor>
</comment>
<keyword evidence="7 13" id="KW-0285">Flavoprotein</keyword>
<dbReference type="PROSITE" id="PS00862">
    <property type="entry name" value="OX2_COVAL_FAD"/>
    <property type="match status" value="1"/>
</dbReference>
<dbReference type="PIRSF" id="PIRSF000136">
    <property type="entry name" value="LGO_GLO"/>
    <property type="match status" value="1"/>
</dbReference>
<evidence type="ECO:0000256" key="12">
    <source>
        <dbReference type="ARBA" id="ARBA00033418"/>
    </source>
</evidence>
<keyword evidence="8" id="KW-0060">Ascorbate biosynthesis</keyword>
<dbReference type="InterPro" id="IPR030654">
    <property type="entry name" value="Sugar_lactone_oxidase"/>
</dbReference>
<sequence>MIQLSSSEQHFINKLRCGPPGFEFSNWAGTFRSRPQFYLAPETENEIIELIRIANRHKLTIKAIGSGHSPSDIACTNSMMLNMDKMNRVLAHDAYACTLTVEAGVRLYQLHAMLQQRGMALSSVGSISDQSIAGAIATATHGTGIDFGDLSSFITHLVIIDGTGKRHECDANTQADLFNAARCSLGALGIITQVTIQCEPSFNLHAVQTPENLDSLLDDLSDVVYSAEHVRFWWFPHTDDAVVWRANRTTMEKQPSPESFLRDRLYGFHYYQLQLFKARFTPDDIPRLAREHFDTRFNRKIEWIDDSFTVFNLDCLFPQYVNEWAVPWENAAEALRQLRIWINAEARNPKGVRVNFPVEVRFVKNTADVWLSPAYGQIVCYIGVIMYRPYHKSVPYKKYWRAYEDIMRTLGGRPHWAKAHKMFYYDFVSLYPRFNEFVEMRKRCDPNDVFVNDYIRRHVLPPDHPLTRGASNDSEEDKQGHLLTFESANL</sequence>
<dbReference type="InterPro" id="IPR006094">
    <property type="entry name" value="Oxid_FAD_bind_N"/>
</dbReference>
<dbReference type="GO" id="GO:0031966">
    <property type="term" value="C:mitochondrial membrane"/>
    <property type="evidence" value="ECO:0007669"/>
    <property type="project" value="UniProtKB-SubCell"/>
</dbReference>
<dbReference type="Gene3D" id="3.30.465.10">
    <property type="match status" value="1"/>
</dbReference>
<dbReference type="Gene3D" id="3.30.43.10">
    <property type="entry name" value="Uridine Diphospho-n-acetylenolpyruvylglucosamine Reductase, domain 2"/>
    <property type="match status" value="1"/>
</dbReference>
<dbReference type="InterPro" id="IPR036318">
    <property type="entry name" value="FAD-bd_PCMH-like_sf"/>
</dbReference>
<evidence type="ECO:0000256" key="11">
    <source>
        <dbReference type="ARBA" id="ARBA00023136"/>
    </source>
</evidence>
<dbReference type="EMBL" id="JANBOH010000366">
    <property type="protein sequence ID" value="KAJ1642627.1"/>
    <property type="molecule type" value="Genomic_DNA"/>
</dbReference>
<dbReference type="Pfam" id="PF04030">
    <property type="entry name" value="ALO"/>
    <property type="match status" value="1"/>
</dbReference>
<dbReference type="EC" id="1.1.3.37" evidence="6 13"/>
<keyword evidence="10 13" id="KW-0560">Oxidoreductase</keyword>
<dbReference type="PROSITE" id="PS51387">
    <property type="entry name" value="FAD_PCMH"/>
    <property type="match status" value="1"/>
</dbReference>
<dbReference type="InterPro" id="IPR007173">
    <property type="entry name" value="ALO_C"/>
</dbReference>
<evidence type="ECO:0000256" key="8">
    <source>
        <dbReference type="ARBA" id="ARBA00022644"/>
    </source>
</evidence>
<protein>
    <recommendedName>
        <fullName evidence="6 13">D-arabinono-1,4-lactone oxidase</fullName>
        <shortName evidence="13">ALO</shortName>
        <ecNumber evidence="6 13">1.1.3.37</ecNumber>
    </recommendedName>
    <alternativeName>
        <fullName evidence="12 13">L-galactono-gamma-lactone oxidase</fullName>
    </alternativeName>
</protein>
<comment type="caution">
    <text evidence="15">The sequence shown here is derived from an EMBL/GenBank/DDBJ whole genome shotgun (WGS) entry which is preliminary data.</text>
</comment>
<evidence type="ECO:0000256" key="7">
    <source>
        <dbReference type="ARBA" id="ARBA00022630"/>
    </source>
</evidence>
<dbReference type="InterPro" id="IPR016171">
    <property type="entry name" value="Vanillyl_alc_oxidase_C-sub2"/>
</dbReference>
<dbReference type="InterPro" id="IPR016166">
    <property type="entry name" value="FAD-bd_PCMH"/>
</dbReference>
<comment type="subcellular location">
    <subcellularLocation>
        <location evidence="2">Membrane</location>
    </subcellularLocation>
    <subcellularLocation>
        <location evidence="13">Mitochondrion membrane</location>
    </subcellularLocation>
</comment>
<dbReference type="InterPro" id="IPR016167">
    <property type="entry name" value="FAD-bd_PCMH_sub1"/>
</dbReference>
<feature type="domain" description="FAD-binding PCMH-type" evidence="14">
    <location>
        <begin position="31"/>
        <end position="201"/>
    </location>
</feature>
<evidence type="ECO:0000256" key="9">
    <source>
        <dbReference type="ARBA" id="ARBA00022827"/>
    </source>
</evidence>
<dbReference type="NCBIfam" id="TIGR01678">
    <property type="entry name" value="FAD_lactone_ox"/>
    <property type="match status" value="1"/>
</dbReference>
<dbReference type="PANTHER" id="PTHR43762">
    <property type="entry name" value="L-GULONOLACTONE OXIDASE"/>
    <property type="match status" value="1"/>
</dbReference>
<name>A0A9W7XH09_9FUNG</name>